<reference evidence="1" key="2">
    <citation type="submission" date="2023-06" db="EMBL/GenBank/DDBJ databases">
        <authorList>
            <person name="Swenson N.G."/>
            <person name="Wegrzyn J.L."/>
            <person name="Mcevoy S.L."/>
        </authorList>
    </citation>
    <scope>NUCLEOTIDE SEQUENCE</scope>
    <source>
        <strain evidence="1">NS2018</strain>
        <tissue evidence="1">Leaf</tissue>
    </source>
</reference>
<proteinExistence type="predicted"/>
<accession>A0AA39UL58</accession>
<organism evidence="1 2">
    <name type="scientific">Acer saccharum</name>
    <name type="common">Sugar maple</name>
    <dbReference type="NCBI Taxonomy" id="4024"/>
    <lineage>
        <taxon>Eukaryota</taxon>
        <taxon>Viridiplantae</taxon>
        <taxon>Streptophyta</taxon>
        <taxon>Embryophyta</taxon>
        <taxon>Tracheophyta</taxon>
        <taxon>Spermatophyta</taxon>
        <taxon>Magnoliopsida</taxon>
        <taxon>eudicotyledons</taxon>
        <taxon>Gunneridae</taxon>
        <taxon>Pentapetalae</taxon>
        <taxon>rosids</taxon>
        <taxon>malvids</taxon>
        <taxon>Sapindales</taxon>
        <taxon>Sapindaceae</taxon>
        <taxon>Hippocastanoideae</taxon>
        <taxon>Acereae</taxon>
        <taxon>Acer</taxon>
    </lineage>
</organism>
<protein>
    <submittedName>
        <fullName evidence="1">Uncharacterized protein</fullName>
    </submittedName>
</protein>
<evidence type="ECO:0000313" key="2">
    <source>
        <dbReference type="Proteomes" id="UP001168877"/>
    </source>
</evidence>
<dbReference type="Proteomes" id="UP001168877">
    <property type="component" value="Unassembled WGS sequence"/>
</dbReference>
<dbReference type="AlphaFoldDB" id="A0AA39UL58"/>
<dbReference type="EMBL" id="JAUESC010000388">
    <property type="protein sequence ID" value="KAK0572304.1"/>
    <property type="molecule type" value="Genomic_DNA"/>
</dbReference>
<name>A0AA39UL58_ACESA</name>
<reference evidence="1" key="1">
    <citation type="journal article" date="2022" name="Plant J.">
        <title>Strategies of tolerance reflected in two North American maple genomes.</title>
        <authorList>
            <person name="McEvoy S.L."/>
            <person name="Sezen U.U."/>
            <person name="Trouern-Trend A."/>
            <person name="McMahon S.M."/>
            <person name="Schaberg P.G."/>
            <person name="Yang J."/>
            <person name="Wegrzyn J.L."/>
            <person name="Swenson N.G."/>
        </authorList>
    </citation>
    <scope>NUCLEOTIDE SEQUENCE</scope>
    <source>
        <strain evidence="1">NS2018</strain>
    </source>
</reference>
<comment type="caution">
    <text evidence="1">The sequence shown here is derived from an EMBL/GenBank/DDBJ whole genome shotgun (WGS) entry which is preliminary data.</text>
</comment>
<evidence type="ECO:0000313" key="1">
    <source>
        <dbReference type="EMBL" id="KAK0572304.1"/>
    </source>
</evidence>
<keyword evidence="2" id="KW-1185">Reference proteome</keyword>
<sequence>MVEIQSRGWISKEIIGDAQMEIFMDLHPPPICGGEAPTSLSRDNKTTFVSLENPKKVTISTFFPSRESEMIGFTVL</sequence>
<gene>
    <name evidence="1" type="ORF">LWI29_029423</name>
</gene>